<dbReference type="EMBL" id="JAOVZV010000010">
    <property type="protein sequence ID" value="MCX8533014.1"/>
    <property type="molecule type" value="Genomic_DNA"/>
</dbReference>
<gene>
    <name evidence="2" type="ORF">OEA66_11705</name>
</gene>
<evidence type="ECO:0000259" key="1">
    <source>
        <dbReference type="Pfam" id="PF13568"/>
    </source>
</evidence>
<dbReference type="InterPro" id="IPR025665">
    <property type="entry name" value="Beta-barrel_OMP_2"/>
</dbReference>
<evidence type="ECO:0000313" key="3">
    <source>
        <dbReference type="Proteomes" id="UP001070176"/>
    </source>
</evidence>
<comment type="caution">
    <text evidence="2">The sequence shown here is derived from an EMBL/GenBank/DDBJ whole genome shotgun (WGS) entry which is preliminary data.</text>
</comment>
<dbReference type="RefSeq" id="WP_267281533.1">
    <property type="nucleotide sequence ID" value="NZ_JAOVZV010000010.1"/>
</dbReference>
<reference evidence="2" key="1">
    <citation type="submission" date="2022-10" db="EMBL/GenBank/DDBJ databases">
        <title>Chryseobacterium sp. nov., a novel bacterial species.</title>
        <authorList>
            <person name="Cao Y."/>
        </authorList>
    </citation>
    <scope>NUCLEOTIDE SEQUENCE</scope>
    <source>
        <strain evidence="2">KC 927</strain>
    </source>
</reference>
<protein>
    <submittedName>
        <fullName evidence="2">PorT family protein</fullName>
    </submittedName>
</protein>
<sequence length="403" mass="47249">MKKIISFILLSISGIYFSQTKFELGYIVNESGEKQTVYIKNSDWMNNPKEFDYKTIESSEILKGNLKNIIEFAIGTNIYVKKSVDIDMSSENFDFLSETEKPIFHTETLFLKKMISGKASLYSYKEKNLTRYFYSIDGSHPLQLIYKAYKYDNSSLAYNTEFKNQIKNDINCNLSNNEINSLKYQNKDLEKIFIKFNQCNDSSYIDDIKKKTERDWFKIAIRSGINQNKFSLSSNNRKDMSDQFDSKASFRIGLELEFILPYNNGRWRIIAEPNFSSYKTEKTTESPRIYAPSVFEKRTVEYSGFQLPVGLRYYLPLNTKSQLFTNISYTIPISGKTEINYEFNTDLYSQRTEQKFEFGIGYQYINNFSAEIRLHSNQDLIPREADFSSKLQTFSFILGYTLF</sequence>
<dbReference type="Pfam" id="PF13568">
    <property type="entry name" value="OMP_b-brl_2"/>
    <property type="match status" value="1"/>
</dbReference>
<evidence type="ECO:0000313" key="2">
    <source>
        <dbReference type="EMBL" id="MCX8533014.1"/>
    </source>
</evidence>
<name>A0ABT3Y4J3_9FLAO</name>
<accession>A0ABT3Y4J3</accession>
<feature type="domain" description="Outer membrane protein beta-barrel" evidence="1">
    <location>
        <begin position="217"/>
        <end position="373"/>
    </location>
</feature>
<keyword evidence="3" id="KW-1185">Reference proteome</keyword>
<dbReference type="Proteomes" id="UP001070176">
    <property type="component" value="Unassembled WGS sequence"/>
</dbReference>
<organism evidence="2 3">
    <name type="scientific">Chryseobacterium luquanense</name>
    <dbReference type="NCBI Taxonomy" id="2983766"/>
    <lineage>
        <taxon>Bacteria</taxon>
        <taxon>Pseudomonadati</taxon>
        <taxon>Bacteroidota</taxon>
        <taxon>Flavobacteriia</taxon>
        <taxon>Flavobacteriales</taxon>
        <taxon>Weeksellaceae</taxon>
        <taxon>Chryseobacterium group</taxon>
        <taxon>Chryseobacterium</taxon>
    </lineage>
</organism>
<proteinExistence type="predicted"/>